<evidence type="ECO:0000256" key="4">
    <source>
        <dbReference type="ARBA" id="ARBA00022825"/>
    </source>
</evidence>
<dbReference type="InterPro" id="IPR009003">
    <property type="entry name" value="Peptidase_S1_PA"/>
</dbReference>
<keyword evidence="10" id="KW-0812">Transmembrane</keyword>
<keyword evidence="2" id="KW-0479">Metal-binding</keyword>
<dbReference type="GO" id="GO:0016020">
    <property type="term" value="C:membrane"/>
    <property type="evidence" value="ECO:0007669"/>
    <property type="project" value="InterPro"/>
</dbReference>
<dbReference type="InterPro" id="IPR001190">
    <property type="entry name" value="SRCR"/>
</dbReference>
<dbReference type="InterPro" id="IPR001254">
    <property type="entry name" value="Trypsin_dom"/>
</dbReference>
<protein>
    <recommendedName>
        <fullName evidence="15">Transmembrane protease serine 4</fullName>
    </recommendedName>
</protein>
<dbReference type="PANTHER" id="PTHR24252:SF24">
    <property type="entry name" value="TRANSMEMBRANE PROTEASE SERINE 2-LIKE ISOFORM X1"/>
    <property type="match status" value="1"/>
</dbReference>
<feature type="region of interest" description="Disordered" evidence="9">
    <location>
        <begin position="1"/>
        <end position="120"/>
    </location>
</feature>
<evidence type="ECO:0000259" key="11">
    <source>
        <dbReference type="PROSITE" id="PS50240"/>
    </source>
</evidence>
<evidence type="ECO:0000256" key="3">
    <source>
        <dbReference type="ARBA" id="ARBA00022801"/>
    </source>
</evidence>
<dbReference type="GO" id="GO:0004252">
    <property type="term" value="F:serine-type endopeptidase activity"/>
    <property type="evidence" value="ECO:0007669"/>
    <property type="project" value="InterPro"/>
</dbReference>
<dbReference type="InterPro" id="IPR001314">
    <property type="entry name" value="Peptidase_S1A"/>
</dbReference>
<dbReference type="PROSITE" id="PS50287">
    <property type="entry name" value="SRCR_2"/>
    <property type="match status" value="1"/>
</dbReference>
<dbReference type="SUPFAM" id="SSF56487">
    <property type="entry name" value="SRCR-like"/>
    <property type="match status" value="1"/>
</dbReference>
<dbReference type="InterPro" id="IPR043504">
    <property type="entry name" value="Peptidase_S1_PA_chymotrypsin"/>
</dbReference>
<evidence type="ECO:0000313" key="14">
    <source>
        <dbReference type="Proteomes" id="UP000824782"/>
    </source>
</evidence>
<dbReference type="Gene3D" id="3.10.250.10">
    <property type="entry name" value="SRCR-like domain"/>
    <property type="match status" value="1"/>
</dbReference>
<dbReference type="PANTHER" id="PTHR24252">
    <property type="entry name" value="ACROSIN-RELATED"/>
    <property type="match status" value="1"/>
</dbReference>
<dbReference type="Gene3D" id="2.40.10.10">
    <property type="entry name" value="Trypsin-like serine proteases"/>
    <property type="match status" value="1"/>
</dbReference>
<keyword evidence="7" id="KW-0325">Glycoprotein</keyword>
<keyword evidence="1" id="KW-0645">Protease</keyword>
<keyword evidence="6" id="KW-1015">Disulfide bond</keyword>
<gene>
    <name evidence="13" type="ORF">GDO81_014406</name>
</gene>
<evidence type="ECO:0008006" key="15">
    <source>
        <dbReference type="Google" id="ProtNLM"/>
    </source>
</evidence>
<evidence type="ECO:0000256" key="1">
    <source>
        <dbReference type="ARBA" id="ARBA00022670"/>
    </source>
</evidence>
<dbReference type="EMBL" id="WNYA01000006">
    <property type="protein sequence ID" value="KAG8569425.1"/>
    <property type="molecule type" value="Genomic_DNA"/>
</dbReference>
<feature type="domain" description="SRCR" evidence="12">
    <location>
        <begin position="198"/>
        <end position="244"/>
    </location>
</feature>
<dbReference type="EMBL" id="WNYA01000006">
    <property type="protein sequence ID" value="KAG8569427.1"/>
    <property type="molecule type" value="Genomic_DNA"/>
</dbReference>
<comment type="caution">
    <text evidence="8">Lacks conserved residue(s) required for the propagation of feature annotation.</text>
</comment>
<evidence type="ECO:0000256" key="9">
    <source>
        <dbReference type="SAM" id="MobiDB-lite"/>
    </source>
</evidence>
<dbReference type="CDD" id="cd00112">
    <property type="entry name" value="LDLa"/>
    <property type="match status" value="1"/>
</dbReference>
<dbReference type="SUPFAM" id="SSF57424">
    <property type="entry name" value="LDL receptor-like module"/>
    <property type="match status" value="1"/>
</dbReference>
<dbReference type="InterPro" id="IPR036772">
    <property type="entry name" value="SRCR-like_dom_sf"/>
</dbReference>
<dbReference type="PRINTS" id="PR00722">
    <property type="entry name" value="CHYMOTRYPSIN"/>
</dbReference>
<dbReference type="AlphaFoldDB" id="A0AAV7BA11"/>
<dbReference type="FunFam" id="2.40.10.10:FF:000003">
    <property type="entry name" value="Transmembrane serine protease 3"/>
    <property type="match status" value="1"/>
</dbReference>
<dbReference type="PROSITE" id="PS00135">
    <property type="entry name" value="TRYPSIN_SER"/>
    <property type="match status" value="1"/>
</dbReference>
<dbReference type="SUPFAM" id="SSF50494">
    <property type="entry name" value="Trypsin-like serine proteases"/>
    <property type="match status" value="1"/>
</dbReference>
<evidence type="ECO:0000259" key="12">
    <source>
        <dbReference type="PROSITE" id="PS50287"/>
    </source>
</evidence>
<name>A0AAV7BA11_ENGPU</name>
<sequence length="550" mass="59287">MRRGEEEVALASPLNRTGANEGESNRVQPSAPPEPVASAPRTVNPQPAVPDVAPTRAPAVAIRAPPGPTRVTPGPTRAPAAPNRPAAAPRPPASRPVGATRVPGPVQGTPRPNPRPGSNPLVYKIRRVSTLRRYCVPVTTVVLILGSLAVIGILIKVVLDNYYFFCTKSFKFIPLEKWCDGTQDCSSNEDEQRCVQGVDLTNSTTVRLTELNSVVQMFASGRWSYICFDGFDAARAKAVCAQLGYTSNPTFTFASGSSLPGPFSTIQLVDSGIQVNPLNGICTSGTVVSLSCITCGVNHNKQRIIGGQDSSIENTPWQASLQYMGQHACGASILDPFHVLTTAHCFQQKERQVDRWQVQVGSASLSYLFGAKVENIFIPTPYNLESKLYDIAILKLKSELSLSASIQPICLPGYDIDLPDGAPLSVTGWGHTVEGGSSLSSTLQRVSINLISNEECNRDYFGQVQKTMMCAGRSTGGFDTCQGDSGGPLVYLGNTHWEQVGIVSWGDGCGRENKPGVYTKVSSYLPWISKVMKVMLYAGIYMITWGLLWL</sequence>
<dbReference type="SMART" id="SM00202">
    <property type="entry name" value="SR"/>
    <property type="match status" value="1"/>
</dbReference>
<evidence type="ECO:0000256" key="8">
    <source>
        <dbReference type="PROSITE-ProRule" id="PRU00196"/>
    </source>
</evidence>
<comment type="caution">
    <text evidence="13">The sequence shown here is derived from an EMBL/GenBank/DDBJ whole genome shotgun (WGS) entry which is preliminary data.</text>
</comment>
<dbReference type="InterPro" id="IPR033116">
    <property type="entry name" value="TRYPSIN_SER"/>
</dbReference>
<keyword evidence="10" id="KW-1133">Transmembrane helix</keyword>
<keyword evidence="14" id="KW-1185">Reference proteome</keyword>
<keyword evidence="4" id="KW-0720">Serine protease</keyword>
<evidence type="ECO:0000256" key="6">
    <source>
        <dbReference type="ARBA" id="ARBA00023157"/>
    </source>
</evidence>
<reference evidence="13" key="1">
    <citation type="thesis" date="2020" institute="ProQuest LLC" country="789 East Eisenhower Parkway, Ann Arbor, MI, USA">
        <title>Comparative Genomics and Chromosome Evolution.</title>
        <authorList>
            <person name="Mudd A.B."/>
        </authorList>
    </citation>
    <scope>NUCLEOTIDE SEQUENCE</scope>
    <source>
        <strain evidence="13">237g6f4</strain>
        <tissue evidence="13">Blood</tissue>
    </source>
</reference>
<organism evidence="13 14">
    <name type="scientific">Engystomops pustulosus</name>
    <name type="common">Tungara frog</name>
    <name type="synonym">Physalaemus pustulosus</name>
    <dbReference type="NCBI Taxonomy" id="76066"/>
    <lineage>
        <taxon>Eukaryota</taxon>
        <taxon>Metazoa</taxon>
        <taxon>Chordata</taxon>
        <taxon>Craniata</taxon>
        <taxon>Vertebrata</taxon>
        <taxon>Euteleostomi</taxon>
        <taxon>Amphibia</taxon>
        <taxon>Batrachia</taxon>
        <taxon>Anura</taxon>
        <taxon>Neobatrachia</taxon>
        <taxon>Hyloidea</taxon>
        <taxon>Leptodactylidae</taxon>
        <taxon>Leiuperinae</taxon>
        <taxon>Engystomops</taxon>
    </lineage>
</organism>
<accession>A0AAV7BA11</accession>
<dbReference type="Pfam" id="PF00089">
    <property type="entry name" value="Trypsin"/>
    <property type="match status" value="1"/>
</dbReference>
<dbReference type="CDD" id="cd00190">
    <property type="entry name" value="Tryp_SPc"/>
    <property type="match status" value="1"/>
</dbReference>
<feature type="compositionally biased region" description="Low complexity" evidence="9">
    <location>
        <begin position="69"/>
        <end position="87"/>
    </location>
</feature>
<dbReference type="SMART" id="SM00192">
    <property type="entry name" value="LDLa"/>
    <property type="match status" value="1"/>
</dbReference>
<dbReference type="Gene3D" id="4.10.400.10">
    <property type="entry name" value="Low-density Lipoprotein Receptor"/>
    <property type="match status" value="1"/>
</dbReference>
<dbReference type="InterPro" id="IPR036055">
    <property type="entry name" value="LDL_receptor-like_sf"/>
</dbReference>
<dbReference type="PROSITE" id="PS50240">
    <property type="entry name" value="TRYPSIN_DOM"/>
    <property type="match status" value="1"/>
</dbReference>
<feature type="transmembrane region" description="Helical" evidence="10">
    <location>
        <begin position="134"/>
        <end position="159"/>
    </location>
</feature>
<evidence type="ECO:0000256" key="2">
    <source>
        <dbReference type="ARBA" id="ARBA00022723"/>
    </source>
</evidence>
<evidence type="ECO:0000313" key="13">
    <source>
        <dbReference type="EMBL" id="KAG8569425.1"/>
    </source>
</evidence>
<dbReference type="InterPro" id="IPR002172">
    <property type="entry name" value="LDrepeatLR_classA_rpt"/>
</dbReference>
<dbReference type="EMBL" id="WNYA01000006">
    <property type="protein sequence ID" value="KAG8569426.1"/>
    <property type="molecule type" value="Genomic_DNA"/>
</dbReference>
<dbReference type="Proteomes" id="UP000824782">
    <property type="component" value="Unassembled WGS sequence"/>
</dbReference>
<dbReference type="GO" id="GO:0046872">
    <property type="term" value="F:metal ion binding"/>
    <property type="evidence" value="ECO:0007669"/>
    <property type="project" value="UniProtKB-KW"/>
</dbReference>
<feature type="domain" description="Peptidase S1" evidence="11">
    <location>
        <begin position="304"/>
        <end position="533"/>
    </location>
</feature>
<proteinExistence type="predicted"/>
<dbReference type="SMART" id="SM00020">
    <property type="entry name" value="Tryp_SPc"/>
    <property type="match status" value="1"/>
</dbReference>
<evidence type="ECO:0000256" key="5">
    <source>
        <dbReference type="ARBA" id="ARBA00022837"/>
    </source>
</evidence>
<keyword evidence="10" id="KW-0472">Membrane</keyword>
<keyword evidence="5" id="KW-0106">Calcium</keyword>
<dbReference type="GO" id="GO:0006508">
    <property type="term" value="P:proteolysis"/>
    <property type="evidence" value="ECO:0007669"/>
    <property type="project" value="UniProtKB-KW"/>
</dbReference>
<keyword evidence="3" id="KW-0378">Hydrolase</keyword>
<dbReference type="Pfam" id="PF15494">
    <property type="entry name" value="SRCR_2"/>
    <property type="match status" value="1"/>
</dbReference>
<evidence type="ECO:0000256" key="10">
    <source>
        <dbReference type="SAM" id="Phobius"/>
    </source>
</evidence>
<evidence type="ECO:0000256" key="7">
    <source>
        <dbReference type="ARBA" id="ARBA00023180"/>
    </source>
</evidence>